<dbReference type="Gene3D" id="3.80.10.10">
    <property type="entry name" value="Ribonuclease Inhibitor"/>
    <property type="match status" value="1"/>
</dbReference>
<dbReference type="OrthoDB" id="2983228at2759"/>
<reference evidence="1 2" key="1">
    <citation type="submission" date="2020-01" db="EMBL/GenBank/DDBJ databases">
        <authorList>
            <person name="Gupta K D."/>
        </authorList>
    </citation>
    <scope>NUCLEOTIDE SEQUENCE [LARGE SCALE GENOMIC DNA]</scope>
</reference>
<dbReference type="Proteomes" id="UP000467700">
    <property type="component" value="Unassembled WGS sequence"/>
</dbReference>
<dbReference type="EMBL" id="CACVBS010000079">
    <property type="protein sequence ID" value="CAA7269542.1"/>
    <property type="molecule type" value="Genomic_DNA"/>
</dbReference>
<evidence type="ECO:0000313" key="2">
    <source>
        <dbReference type="Proteomes" id="UP000467700"/>
    </source>
</evidence>
<name>A0A8S0X7A5_CYCAE</name>
<evidence type="ECO:0008006" key="3">
    <source>
        <dbReference type="Google" id="ProtNLM"/>
    </source>
</evidence>
<organism evidence="1 2">
    <name type="scientific">Cyclocybe aegerita</name>
    <name type="common">Black poplar mushroom</name>
    <name type="synonym">Agrocybe aegerita</name>
    <dbReference type="NCBI Taxonomy" id="1973307"/>
    <lineage>
        <taxon>Eukaryota</taxon>
        <taxon>Fungi</taxon>
        <taxon>Dikarya</taxon>
        <taxon>Basidiomycota</taxon>
        <taxon>Agaricomycotina</taxon>
        <taxon>Agaricomycetes</taxon>
        <taxon>Agaricomycetidae</taxon>
        <taxon>Agaricales</taxon>
        <taxon>Agaricineae</taxon>
        <taxon>Bolbitiaceae</taxon>
        <taxon>Cyclocybe</taxon>
    </lineage>
</organism>
<dbReference type="AlphaFoldDB" id="A0A8S0X7A5"/>
<proteinExistence type="predicted"/>
<keyword evidence="2" id="KW-1185">Reference proteome</keyword>
<dbReference type="SUPFAM" id="SSF52047">
    <property type="entry name" value="RNI-like"/>
    <property type="match status" value="1"/>
</dbReference>
<accession>A0A8S0X7A5</accession>
<gene>
    <name evidence="1" type="ORF">AAE3_LOCUS11675</name>
</gene>
<dbReference type="InterPro" id="IPR032675">
    <property type="entry name" value="LRR_dom_sf"/>
</dbReference>
<sequence>MLPSKLIEAIFLSFLSSIPSEIRNTSPFALLQVCKQWKSVAEGCPQLWAVIVVNDEHIDQRLYPPYIRNFHWTSRFRSVLSPLFAEARRWQDFELTLPDIAYVPNLSLEGVSAPHMRRIKFDYGGQVMPFAKAILSESLGLRELSWRSPNTTGSAIATHIHGAELVHLSLHLRFSPCICFDILNRCPLLTECHLEGISFPDTLDAAYPPERITLPHLNILRLDGTNVLLDIIPHVTFPALQTLNIRSVTPHWSLPSSVPFSEVKHLLSRSNCSLKHFILDGHDFQLEGADLIECFPMLPNLLTLETNQESVWDANAVIDKLNQKNGGNHIDVCPRLTKIRFTERCVLVMGHSLG</sequence>
<protein>
    <recommendedName>
        <fullName evidence="3">F-box domain-containing protein</fullName>
    </recommendedName>
</protein>
<comment type="caution">
    <text evidence="1">The sequence shown here is derived from an EMBL/GenBank/DDBJ whole genome shotgun (WGS) entry which is preliminary data.</text>
</comment>
<evidence type="ECO:0000313" key="1">
    <source>
        <dbReference type="EMBL" id="CAA7269542.1"/>
    </source>
</evidence>